<feature type="transmembrane region" description="Helical" evidence="1">
    <location>
        <begin position="265"/>
        <end position="286"/>
    </location>
</feature>
<reference evidence="2 3" key="1">
    <citation type="journal article" date="2011" name="J. Bacteriol.">
        <title>Complete genome sequence of the cellulose-degrading bacterium Cellulosilyticum lentocellum.</title>
        <authorList>
            <consortium name="US DOE Joint Genome Institute"/>
            <person name="Miller D.A."/>
            <person name="Suen G."/>
            <person name="Bruce D."/>
            <person name="Copeland A."/>
            <person name="Cheng J.F."/>
            <person name="Detter C."/>
            <person name="Goodwin L.A."/>
            <person name="Han C.S."/>
            <person name="Hauser L.J."/>
            <person name="Land M.L."/>
            <person name="Lapidus A."/>
            <person name="Lucas S."/>
            <person name="Meincke L."/>
            <person name="Pitluck S."/>
            <person name="Tapia R."/>
            <person name="Teshima H."/>
            <person name="Woyke T."/>
            <person name="Fox B.G."/>
            <person name="Angert E.R."/>
            <person name="Currie C.R."/>
        </authorList>
    </citation>
    <scope>NUCLEOTIDE SEQUENCE [LARGE SCALE GENOMIC DNA]</scope>
    <source>
        <strain evidence="3">ATCC 49066 / DSM 5427 / NCIMB 11756 / RHM5</strain>
    </source>
</reference>
<dbReference type="RefSeq" id="WP_013656989.1">
    <property type="nucleotide sequence ID" value="NC_015275.1"/>
</dbReference>
<dbReference type="KEGG" id="cle:Clole_1978"/>
<dbReference type="Pfam" id="PF07556">
    <property type="entry name" value="DUF1538"/>
    <property type="match status" value="2"/>
</dbReference>
<feature type="transmembrane region" description="Helical" evidence="1">
    <location>
        <begin position="335"/>
        <end position="357"/>
    </location>
</feature>
<feature type="transmembrane region" description="Helical" evidence="1">
    <location>
        <begin position="39"/>
        <end position="61"/>
    </location>
</feature>
<feature type="transmembrane region" description="Helical" evidence="1">
    <location>
        <begin position="407"/>
        <end position="426"/>
    </location>
</feature>
<accession>F2JPN5</accession>
<feature type="transmembrane region" description="Helical" evidence="1">
    <location>
        <begin position="438"/>
        <end position="457"/>
    </location>
</feature>
<dbReference type="InterPro" id="IPR011435">
    <property type="entry name" value="UmpAB"/>
</dbReference>
<keyword evidence="1" id="KW-1133">Transmembrane helix</keyword>
<keyword evidence="1" id="KW-0472">Membrane</keyword>
<gene>
    <name evidence="2" type="ordered locus">Clole_1978</name>
</gene>
<sequence>MHLKKEILTKFKESLAAVLPVAAIVLALCFTVVDIPINSIILFLIGTVILIAGMMFFTLGADISMMAIGESIGSHLTKSRNVWFIALICFILGVIVTIAEPDLRVLADTAPIVDTTVLIVAISVGVGVFLVVSFFRVYLQVKLAYILIIMYILLFGLALSPLIPNNFIAIAFDSGGVTTGPITVPFIMALGVGLASVRGDKTSEEDSFGLVALCSIGPILTVLILGIFNDTSSVTSSHFVVTEYGNIKEILSAYGNAFVTYFEEVAIAILPIIIFFIIFQFATLRLDKRSLIKIAIGMVYTYIGLVLFLTGVNVGFMTIGYFIGHQIATSSFYWILVPLGAIIGYFIVAAEPAVHVLKTQVEDITEGRIKGKAMGYSLAIGVAISVALSMLRVITGISIWYILIPGYIFSLIMTFFVPPIFTAIAFDSGGVASGPMTATFLLPLAIGACEAIGGNILTDAFGIVAFVAMTPLVTIQMLGLISKIKASKEITLSVNLGNIILSDEIIEYDVEEDY</sequence>
<feature type="transmembrane region" description="Helical" evidence="1">
    <location>
        <begin position="144"/>
        <end position="163"/>
    </location>
</feature>
<name>F2JPN5_CELLD</name>
<dbReference type="Proteomes" id="UP000008467">
    <property type="component" value="Chromosome"/>
</dbReference>
<feature type="transmembrane region" description="Helical" evidence="1">
    <location>
        <begin position="298"/>
        <end position="323"/>
    </location>
</feature>
<feature type="transmembrane region" description="Helical" evidence="1">
    <location>
        <begin position="14"/>
        <end position="33"/>
    </location>
</feature>
<keyword evidence="1" id="KW-0812">Transmembrane</keyword>
<dbReference type="eggNOG" id="COG0589">
    <property type="taxonomic scope" value="Bacteria"/>
</dbReference>
<dbReference type="HOGENOM" id="CLU_026769_2_0_9"/>
<evidence type="ECO:0000313" key="2">
    <source>
        <dbReference type="EMBL" id="ADZ83695.1"/>
    </source>
</evidence>
<protein>
    <recommendedName>
        <fullName evidence="4">DUF1538 domain-containing protein</fullName>
    </recommendedName>
</protein>
<keyword evidence="3" id="KW-1185">Reference proteome</keyword>
<dbReference type="AlphaFoldDB" id="F2JPN5"/>
<organism evidence="2 3">
    <name type="scientific">Cellulosilyticum lentocellum (strain ATCC 49066 / DSM 5427 / NCIMB 11756 / RHM5)</name>
    <name type="common">Clostridium lentocellum</name>
    <dbReference type="NCBI Taxonomy" id="642492"/>
    <lineage>
        <taxon>Bacteria</taxon>
        <taxon>Bacillati</taxon>
        <taxon>Bacillota</taxon>
        <taxon>Clostridia</taxon>
        <taxon>Lachnospirales</taxon>
        <taxon>Cellulosilyticaceae</taxon>
        <taxon>Cellulosilyticum</taxon>
    </lineage>
</organism>
<dbReference type="STRING" id="642492.Clole_1978"/>
<evidence type="ECO:0008006" key="4">
    <source>
        <dbReference type="Google" id="ProtNLM"/>
    </source>
</evidence>
<evidence type="ECO:0000256" key="1">
    <source>
        <dbReference type="SAM" id="Phobius"/>
    </source>
</evidence>
<feature type="transmembrane region" description="Helical" evidence="1">
    <location>
        <begin position="207"/>
        <end position="228"/>
    </location>
</feature>
<evidence type="ECO:0000313" key="3">
    <source>
        <dbReference type="Proteomes" id="UP000008467"/>
    </source>
</evidence>
<proteinExistence type="predicted"/>
<feature type="transmembrane region" description="Helical" evidence="1">
    <location>
        <begin position="175"/>
        <end position="195"/>
    </location>
</feature>
<feature type="transmembrane region" description="Helical" evidence="1">
    <location>
        <begin position="378"/>
        <end position="401"/>
    </location>
</feature>
<dbReference type="EMBL" id="CP002582">
    <property type="protein sequence ID" value="ADZ83695.1"/>
    <property type="molecule type" value="Genomic_DNA"/>
</dbReference>
<feature type="transmembrane region" description="Helical" evidence="1">
    <location>
        <begin position="111"/>
        <end position="132"/>
    </location>
</feature>
<feature type="transmembrane region" description="Helical" evidence="1">
    <location>
        <begin position="463"/>
        <end position="481"/>
    </location>
</feature>
<feature type="transmembrane region" description="Helical" evidence="1">
    <location>
        <begin position="82"/>
        <end position="99"/>
    </location>
</feature>